<feature type="domain" description="Bro-N" evidence="2">
    <location>
        <begin position="5"/>
        <end position="122"/>
    </location>
</feature>
<sequence length="265" mass="28933">MHTRMLHTQFPATGQRIRVVLIDDEPWFVVADVCRILGRTHPSEATKLLRPDEVRVVNTRTASAGTPESAGQAGSPRGGNPNLNVASESGLYRLILRSDKPTARPFQDWVTRELLPSLRRGDTNLGAARERMAETFAEALNLGEVPPIPEPEPVATFEVLGQTFQLYPDGSVHCPHGAMDSVFPALDEDDGPPYGPRFRCARVERVGIFGSKAFRPCPPVRLTDLARASFQPPVPEPAPVPPQRSLVVVIAGEARDVLTVLNGVR</sequence>
<dbReference type="SMART" id="SM01040">
    <property type="entry name" value="Bro-N"/>
    <property type="match status" value="1"/>
</dbReference>
<dbReference type="OrthoDB" id="9812611at2"/>
<evidence type="ECO:0000313" key="3">
    <source>
        <dbReference type="EMBL" id="SEK73790.1"/>
    </source>
</evidence>
<evidence type="ECO:0000256" key="1">
    <source>
        <dbReference type="SAM" id="MobiDB-lite"/>
    </source>
</evidence>
<evidence type="ECO:0000313" key="4">
    <source>
        <dbReference type="Proteomes" id="UP000183015"/>
    </source>
</evidence>
<dbReference type="EMBL" id="FOAZ01000003">
    <property type="protein sequence ID" value="SEK73790.1"/>
    <property type="molecule type" value="Genomic_DNA"/>
</dbReference>
<dbReference type="Proteomes" id="UP000183015">
    <property type="component" value="Unassembled WGS sequence"/>
</dbReference>
<dbReference type="InterPro" id="IPR003497">
    <property type="entry name" value="BRO_N_domain"/>
</dbReference>
<dbReference type="AlphaFoldDB" id="A0A1H7JIK7"/>
<dbReference type="PANTHER" id="PTHR36180:SF2">
    <property type="entry name" value="BRO FAMILY PROTEIN"/>
    <property type="match status" value="1"/>
</dbReference>
<gene>
    <name evidence="3" type="ORF">SAMN05414137_103286</name>
</gene>
<dbReference type="PANTHER" id="PTHR36180">
    <property type="entry name" value="DNA-BINDING PROTEIN-RELATED-RELATED"/>
    <property type="match status" value="1"/>
</dbReference>
<protein>
    <submittedName>
        <fullName evidence="3">BRO family, N-terminal domain</fullName>
    </submittedName>
</protein>
<dbReference type="Pfam" id="PF02498">
    <property type="entry name" value="Bro-N"/>
    <property type="match status" value="1"/>
</dbReference>
<organism evidence="3 4">
    <name type="scientific">Streptacidiphilus jiangxiensis</name>
    <dbReference type="NCBI Taxonomy" id="235985"/>
    <lineage>
        <taxon>Bacteria</taxon>
        <taxon>Bacillati</taxon>
        <taxon>Actinomycetota</taxon>
        <taxon>Actinomycetes</taxon>
        <taxon>Kitasatosporales</taxon>
        <taxon>Streptomycetaceae</taxon>
        <taxon>Streptacidiphilus</taxon>
    </lineage>
</organism>
<accession>A0A1H7JIK7</accession>
<dbReference type="STRING" id="235985.SAMN05414137_103286"/>
<keyword evidence="4" id="KW-1185">Reference proteome</keyword>
<feature type="region of interest" description="Disordered" evidence="1">
    <location>
        <begin position="58"/>
        <end position="83"/>
    </location>
</feature>
<name>A0A1H7JIK7_STRJI</name>
<dbReference type="PROSITE" id="PS51750">
    <property type="entry name" value="BRO_N"/>
    <property type="match status" value="1"/>
</dbReference>
<evidence type="ECO:0000259" key="2">
    <source>
        <dbReference type="PROSITE" id="PS51750"/>
    </source>
</evidence>
<dbReference type="eggNOG" id="COG3617">
    <property type="taxonomic scope" value="Bacteria"/>
</dbReference>
<proteinExistence type="predicted"/>
<reference evidence="4" key="1">
    <citation type="submission" date="2016-10" db="EMBL/GenBank/DDBJ databases">
        <authorList>
            <person name="Varghese N."/>
        </authorList>
    </citation>
    <scope>NUCLEOTIDE SEQUENCE [LARGE SCALE GENOMIC DNA]</scope>
    <source>
        <strain evidence="4">DSM 45096 / BCRC 16803 / CGMCC 4.1857 / CIP 109030 / JCM 12277 / KCTC 19219 / NBRC 100920 / 33214</strain>
    </source>
</reference>